<dbReference type="SUPFAM" id="SSF53850">
    <property type="entry name" value="Periplasmic binding protein-like II"/>
    <property type="match status" value="2"/>
</dbReference>
<gene>
    <name evidence="4" type="ORF">BCR33DRAFT_788456</name>
</gene>
<reference evidence="4 5" key="1">
    <citation type="submission" date="2016-07" db="EMBL/GenBank/DDBJ databases">
        <title>Pervasive Adenine N6-methylation of Active Genes in Fungi.</title>
        <authorList>
            <consortium name="DOE Joint Genome Institute"/>
            <person name="Mondo S.J."/>
            <person name="Dannebaum R.O."/>
            <person name="Kuo R.C."/>
            <person name="Labutti K."/>
            <person name="Haridas S."/>
            <person name="Kuo A."/>
            <person name="Salamov A."/>
            <person name="Ahrendt S.R."/>
            <person name="Lipzen A."/>
            <person name="Sullivan W."/>
            <person name="Andreopoulos W.B."/>
            <person name="Clum A."/>
            <person name="Lindquist E."/>
            <person name="Daum C."/>
            <person name="Ramamoorthy G.K."/>
            <person name="Gryganskyi A."/>
            <person name="Culley D."/>
            <person name="Magnuson J.K."/>
            <person name="James T.Y."/>
            <person name="O'Malley M.A."/>
            <person name="Stajich J.E."/>
            <person name="Spatafora J.W."/>
            <person name="Visel A."/>
            <person name="Grigoriev I.V."/>
        </authorList>
    </citation>
    <scope>NUCLEOTIDE SEQUENCE [LARGE SCALE GENOMIC DNA]</scope>
    <source>
        <strain evidence="4 5">JEL800</strain>
    </source>
</reference>
<organism evidence="4 5">
    <name type="scientific">Rhizoclosmatium globosum</name>
    <dbReference type="NCBI Taxonomy" id="329046"/>
    <lineage>
        <taxon>Eukaryota</taxon>
        <taxon>Fungi</taxon>
        <taxon>Fungi incertae sedis</taxon>
        <taxon>Chytridiomycota</taxon>
        <taxon>Chytridiomycota incertae sedis</taxon>
        <taxon>Chytridiomycetes</taxon>
        <taxon>Chytridiales</taxon>
        <taxon>Chytriomycetaceae</taxon>
        <taxon>Rhizoclosmatium</taxon>
    </lineage>
</organism>
<keyword evidence="1" id="KW-1133">Transmembrane helix</keyword>
<feature type="chain" id="PRO_5012937556" description="ABC-type glycine betaine transport system substrate-binding domain-containing protein" evidence="2">
    <location>
        <begin position="26"/>
        <end position="962"/>
    </location>
</feature>
<dbReference type="GO" id="GO:0022857">
    <property type="term" value="F:transmembrane transporter activity"/>
    <property type="evidence" value="ECO:0007669"/>
    <property type="project" value="InterPro"/>
</dbReference>
<dbReference type="GO" id="GO:0043190">
    <property type="term" value="C:ATP-binding cassette (ABC) transporter complex"/>
    <property type="evidence" value="ECO:0007669"/>
    <property type="project" value="InterPro"/>
</dbReference>
<evidence type="ECO:0000313" key="4">
    <source>
        <dbReference type="EMBL" id="ORY39005.1"/>
    </source>
</evidence>
<protein>
    <recommendedName>
        <fullName evidence="3">ABC-type glycine betaine transport system substrate-binding domain-containing protein</fullName>
    </recommendedName>
</protein>
<feature type="transmembrane region" description="Helical" evidence="1">
    <location>
        <begin position="619"/>
        <end position="639"/>
    </location>
</feature>
<sequence>MRKSLVWASPLAKAIFLLFASSSLARPTALPSDLDADFEGQTNNITSCLDSSYAVKHGWASFSNFTQGKREIELEVDWWDSGIMAPQIMYYLLTDVMGYKVDFKVYDGGSSTGRRLNYGTVDLVLELWQSDASSWYQQYIQLDSTVLSYGSIGYSGRVGLYFPSYMWDQHPEYNWLDYFKALNYSGIQNLFPRAGTAPVGTKSDGTVICDGDVTLCSNGTYKPAWYKPADNNYFAEIWCNRPTNTPYYFQRLIDGLKLNLTMVFLSDNGFSYMADAYSKKQPFLYYNWRPTVTVSQFNFTRMIFPDDVLGDFKLFQANPSTYPLTTDIPVETLFKATSTRFSKDFPELSYLVSKFLLSDRDIKSMLAKLGPNVAAWSDPSYADATCTWLKQNEDIWGTWIPPPPQIFTKCPIGTGRYLVNSLWVCIACPVGTYNLNETTSQQCTDCLANANCLGGAIMTISANHWMSEIPALENITGDYIPDIHDCPYKKQCCPNGNCTSDKVCADEFGGPLCVECKDSEMFAWNQKCLNCSGPGVSFFLTLFMPLLVTIGILYLPSFHASEMEQFCFYYQVVNLIFSGGIGEVIGWDGMNTILALFSLDIEALVFDCPLPIKGVAKHFFRFALPLLFVSYFLFFYALVTLFPSLKAYLPQRIAKQNMNVLFSRAFVLVFNFIFMPLVEASLVLVECVDIEHHSVLYKIPSIECYSQQHAGPAAFAYIVLIILLFIYPAGLLSTLLFLRTKGRILHHHSDETHNPMDRIIEPFYISYRPSYFFMEAVQVWERAIIVLCFTYLHHAGDEATSVPYLGIFITICLIRIYIQPFKNESLLYLSREIGISFIALLFLNQYANHVGQQKPTVFILFLMVFPVVNHLLRWAAMTYRLPGHLDGGSEMDVGGGSGADASIKNKSNASLRKSASDAELVPVLQRQNSRDLLRAVTKNVGGVQYNAVSLGTNLPIKTGNIE</sequence>
<dbReference type="InterPro" id="IPR007210">
    <property type="entry name" value="ABC_Gly_betaine_transp_sub-bd"/>
</dbReference>
<dbReference type="Proteomes" id="UP000193642">
    <property type="component" value="Unassembled WGS sequence"/>
</dbReference>
<name>A0A1Y2BY63_9FUNG</name>
<evidence type="ECO:0000313" key="5">
    <source>
        <dbReference type="Proteomes" id="UP000193642"/>
    </source>
</evidence>
<feature type="signal peptide" evidence="2">
    <location>
        <begin position="1"/>
        <end position="25"/>
    </location>
</feature>
<dbReference type="EMBL" id="MCGO01000041">
    <property type="protein sequence ID" value="ORY39005.1"/>
    <property type="molecule type" value="Genomic_DNA"/>
</dbReference>
<dbReference type="AlphaFoldDB" id="A0A1Y2BY63"/>
<dbReference type="OrthoDB" id="2145805at2759"/>
<feature type="transmembrane region" description="Helical" evidence="1">
    <location>
        <begin position="660"/>
        <end position="678"/>
    </location>
</feature>
<feature type="transmembrane region" description="Helical" evidence="1">
    <location>
        <begin position="802"/>
        <end position="818"/>
    </location>
</feature>
<feature type="transmembrane region" description="Helical" evidence="1">
    <location>
        <begin position="535"/>
        <end position="555"/>
    </location>
</feature>
<dbReference type="Pfam" id="PF04069">
    <property type="entry name" value="OpuAC"/>
    <property type="match status" value="1"/>
</dbReference>
<keyword evidence="1" id="KW-0812">Transmembrane</keyword>
<keyword evidence="1" id="KW-0472">Membrane</keyword>
<dbReference type="Gene3D" id="3.40.190.10">
    <property type="entry name" value="Periplasmic binding protein-like II"/>
    <property type="match status" value="1"/>
</dbReference>
<feature type="domain" description="ABC-type glycine betaine transport system substrate-binding" evidence="3">
    <location>
        <begin position="79"/>
        <end position="170"/>
    </location>
</feature>
<keyword evidence="5" id="KW-1185">Reference proteome</keyword>
<dbReference type="PANTHER" id="PTHR11319">
    <property type="entry name" value="G PROTEIN-COUPLED RECEPTOR-RELATED"/>
    <property type="match status" value="1"/>
</dbReference>
<feature type="transmembrane region" description="Helical" evidence="1">
    <location>
        <begin position="715"/>
        <end position="738"/>
    </location>
</feature>
<comment type="caution">
    <text evidence="4">The sequence shown here is derived from an EMBL/GenBank/DDBJ whole genome shotgun (WGS) entry which is preliminary data.</text>
</comment>
<proteinExistence type="predicted"/>
<dbReference type="PANTHER" id="PTHR11319:SF35">
    <property type="entry name" value="OUTER MEMBRANE PROTEIN PMPC-RELATED"/>
    <property type="match status" value="1"/>
</dbReference>
<evidence type="ECO:0000256" key="2">
    <source>
        <dbReference type="SAM" id="SignalP"/>
    </source>
</evidence>
<keyword evidence="2" id="KW-0732">Signal</keyword>
<evidence type="ECO:0000259" key="3">
    <source>
        <dbReference type="Pfam" id="PF04069"/>
    </source>
</evidence>
<feature type="transmembrane region" description="Helical" evidence="1">
    <location>
        <begin position="567"/>
        <end position="587"/>
    </location>
</feature>
<accession>A0A1Y2BY63</accession>
<dbReference type="Gene3D" id="3.40.190.100">
    <property type="entry name" value="Glycine betaine-binding periplasmic protein, domain 2"/>
    <property type="match status" value="1"/>
</dbReference>
<evidence type="ECO:0000256" key="1">
    <source>
        <dbReference type="SAM" id="Phobius"/>
    </source>
</evidence>
<feature type="transmembrane region" description="Helical" evidence="1">
    <location>
        <begin position="855"/>
        <end position="872"/>
    </location>
</feature>